<keyword evidence="11" id="KW-0995">Kinetochore</keyword>
<dbReference type="InterPro" id="IPR036322">
    <property type="entry name" value="WD40_repeat_dom_sf"/>
</dbReference>
<comment type="subcellular location">
    <subcellularLocation>
        <location evidence="2">Chromosome</location>
        <location evidence="2">Centromere</location>
        <location evidence="2">Kinetochore</location>
    </subcellularLocation>
    <subcellularLocation>
        <location evidence="1">Nucleus</location>
        <location evidence="1">Nuclear pore complex</location>
    </subcellularLocation>
</comment>
<keyword evidence="14" id="KW-0906">Nuclear pore complex</keyword>
<gene>
    <name evidence="23" type="ORF">FF38_13735</name>
</gene>
<comment type="function">
    <text evidence="18">Component of the Nup107-160 subcomplex of the nuclear pore complex (NPC). The Nup107-160 subcomplex is required for the assembly of a functional NPC. The Nup107-160 subcomplex is also required for normal kinetochore microtubule attachment, mitotic progression and chromosome segregation.</text>
</comment>
<keyword evidence="7" id="KW-0677">Repeat</keyword>
<evidence type="ECO:0000256" key="3">
    <source>
        <dbReference type="ARBA" id="ARBA00022448"/>
    </source>
</evidence>
<dbReference type="PANTHER" id="PTHR22806:SF0">
    <property type="entry name" value="NUCLEOPORIN NUP37"/>
    <property type="match status" value="1"/>
</dbReference>
<dbReference type="InterPro" id="IPR015943">
    <property type="entry name" value="WD40/YVTN_repeat-like_dom_sf"/>
</dbReference>
<dbReference type="OrthoDB" id="340259at2759"/>
<keyword evidence="12" id="KW-0653">Protein transport</keyword>
<evidence type="ECO:0000256" key="4">
    <source>
        <dbReference type="ARBA" id="ARBA00022454"/>
    </source>
</evidence>
<keyword evidence="10" id="KW-0159">Chromosome partition</keyword>
<organism evidence="23 24">
    <name type="scientific">Lucilia cuprina</name>
    <name type="common">Green bottle fly</name>
    <name type="synonym">Australian sheep blowfly</name>
    <dbReference type="NCBI Taxonomy" id="7375"/>
    <lineage>
        <taxon>Eukaryota</taxon>
        <taxon>Metazoa</taxon>
        <taxon>Ecdysozoa</taxon>
        <taxon>Arthropoda</taxon>
        <taxon>Hexapoda</taxon>
        <taxon>Insecta</taxon>
        <taxon>Pterygota</taxon>
        <taxon>Neoptera</taxon>
        <taxon>Endopterygota</taxon>
        <taxon>Diptera</taxon>
        <taxon>Brachycera</taxon>
        <taxon>Muscomorpha</taxon>
        <taxon>Oestroidea</taxon>
        <taxon>Calliphoridae</taxon>
        <taxon>Luciliinae</taxon>
        <taxon>Lucilia</taxon>
    </lineage>
</organism>
<evidence type="ECO:0000256" key="1">
    <source>
        <dbReference type="ARBA" id="ARBA00004567"/>
    </source>
</evidence>
<evidence type="ECO:0000313" key="23">
    <source>
        <dbReference type="EMBL" id="KNC23662.1"/>
    </source>
</evidence>
<keyword evidence="24" id="KW-1185">Reference proteome</keyword>
<evidence type="ECO:0000256" key="16">
    <source>
        <dbReference type="ARBA" id="ARBA00023306"/>
    </source>
</evidence>
<evidence type="ECO:0000256" key="12">
    <source>
        <dbReference type="ARBA" id="ARBA00022927"/>
    </source>
</evidence>
<keyword evidence="3" id="KW-0813">Transport</keyword>
<evidence type="ECO:0000256" key="18">
    <source>
        <dbReference type="ARBA" id="ARBA00053706"/>
    </source>
</evidence>
<dbReference type="InterPro" id="IPR037626">
    <property type="entry name" value="NUP37"/>
</dbReference>
<dbReference type="SUPFAM" id="SSF50978">
    <property type="entry name" value="WD40 repeat-like"/>
    <property type="match status" value="1"/>
</dbReference>
<evidence type="ECO:0000256" key="11">
    <source>
        <dbReference type="ARBA" id="ARBA00022838"/>
    </source>
</evidence>
<dbReference type="PANTHER" id="PTHR22806">
    <property type="entry name" value="NUCLEOPORIN NUP37 P37 -RELATED"/>
    <property type="match status" value="1"/>
</dbReference>
<keyword evidence="5 22" id="KW-0853">WD repeat</keyword>
<sequence length="321" mass="36343">MRTTTPPTQMLNFAEQINCFDICQTDFASNLICIAAEKKLILGLVRFPEESESEQFEWERLKDIYHETRCHAICFAPETSLVAIPKTVTFCAAGADFLLRVYRTDMQNTDTVQTLKAHTNYVNDIAWDCEGEFLASVSDDHSCKIWSLESHYENVITFCLSSAGMSVKWHPEEPHKVLVAEKKGVVHMYNVKSQQAIVSLETPKSPLMSADWSLNNCHFITALAAGEIITWDLSRRPCSPSDVRQIHEDGGRAVRMSPTSEYVVASVGRPDITLKVYSTKTSVPLLEAPLKLFAGLCWHHRLPYVAAAYDRKLCFWKVQFK</sequence>
<evidence type="ECO:0000256" key="14">
    <source>
        <dbReference type="ARBA" id="ARBA00023132"/>
    </source>
</evidence>
<evidence type="ECO:0000256" key="13">
    <source>
        <dbReference type="ARBA" id="ARBA00023010"/>
    </source>
</evidence>
<evidence type="ECO:0000256" key="7">
    <source>
        <dbReference type="ARBA" id="ARBA00022737"/>
    </source>
</evidence>
<evidence type="ECO:0000256" key="21">
    <source>
        <dbReference type="ARBA" id="ARBA00076652"/>
    </source>
</evidence>
<dbReference type="Gene3D" id="2.130.10.10">
    <property type="entry name" value="YVTN repeat-like/Quinoprotein amine dehydrogenase"/>
    <property type="match status" value="1"/>
</dbReference>
<evidence type="ECO:0000256" key="22">
    <source>
        <dbReference type="PROSITE-ProRule" id="PRU00221"/>
    </source>
</evidence>
<evidence type="ECO:0000256" key="8">
    <source>
        <dbReference type="ARBA" id="ARBA00022776"/>
    </source>
</evidence>
<keyword evidence="4" id="KW-0158">Chromosome</keyword>
<comment type="subunit">
    <text evidence="19">Component of the Nup107-160 subcomplex of the nuclear pore complex (NPC). The Nup107-160 subcomplex includes NUP160, NUP133, NUP107, NUP98, NUP85, NUP43, NUP37, SEH1 and SEC13.</text>
</comment>
<evidence type="ECO:0000256" key="2">
    <source>
        <dbReference type="ARBA" id="ARBA00004629"/>
    </source>
</evidence>
<dbReference type="AlphaFoldDB" id="A0A0L0BUD9"/>
<dbReference type="GO" id="GO:0031080">
    <property type="term" value="C:nuclear pore outer ring"/>
    <property type="evidence" value="ECO:0007669"/>
    <property type="project" value="InterPro"/>
</dbReference>
<dbReference type="PROSITE" id="PS50082">
    <property type="entry name" value="WD_REPEATS_2"/>
    <property type="match status" value="1"/>
</dbReference>
<evidence type="ECO:0000256" key="5">
    <source>
        <dbReference type="ARBA" id="ARBA00022574"/>
    </source>
</evidence>
<evidence type="ECO:0000256" key="17">
    <source>
        <dbReference type="ARBA" id="ARBA00023328"/>
    </source>
</evidence>
<dbReference type="FunFam" id="2.130.10.10:FF:000168">
    <property type="entry name" value="Nucleoporin Nup37"/>
    <property type="match status" value="1"/>
</dbReference>
<dbReference type="Pfam" id="PF00400">
    <property type="entry name" value="WD40"/>
    <property type="match status" value="1"/>
</dbReference>
<evidence type="ECO:0000313" key="24">
    <source>
        <dbReference type="Proteomes" id="UP000037069"/>
    </source>
</evidence>
<dbReference type="STRING" id="7375.A0A0L0BUD9"/>
<feature type="repeat" description="WD" evidence="22">
    <location>
        <begin position="115"/>
        <end position="150"/>
    </location>
</feature>
<dbReference type="Proteomes" id="UP000037069">
    <property type="component" value="Unassembled WGS sequence"/>
</dbReference>
<keyword evidence="17" id="KW-0137">Centromere</keyword>
<protein>
    <recommendedName>
        <fullName evidence="20">Nucleoporin Nup37</fullName>
    </recommendedName>
    <alternativeName>
        <fullName evidence="21">Nup107-160 subcomplex subunit Nup37</fullName>
    </alternativeName>
</protein>
<evidence type="ECO:0000256" key="20">
    <source>
        <dbReference type="ARBA" id="ARBA00068271"/>
    </source>
</evidence>
<name>A0A0L0BUD9_LUCCU</name>
<dbReference type="GO" id="GO:0015031">
    <property type="term" value="P:protein transport"/>
    <property type="evidence" value="ECO:0007669"/>
    <property type="project" value="UniProtKB-KW"/>
</dbReference>
<evidence type="ECO:0000256" key="6">
    <source>
        <dbReference type="ARBA" id="ARBA00022618"/>
    </source>
</evidence>
<dbReference type="SMART" id="SM00320">
    <property type="entry name" value="WD40"/>
    <property type="match status" value="6"/>
</dbReference>
<keyword evidence="15" id="KW-0539">Nucleus</keyword>
<evidence type="ECO:0000256" key="10">
    <source>
        <dbReference type="ARBA" id="ARBA00022829"/>
    </source>
</evidence>
<dbReference type="GO" id="GO:0007059">
    <property type="term" value="P:chromosome segregation"/>
    <property type="evidence" value="ECO:0007669"/>
    <property type="project" value="UniProtKB-KW"/>
</dbReference>
<dbReference type="InterPro" id="IPR001680">
    <property type="entry name" value="WD40_rpt"/>
</dbReference>
<keyword evidence="13" id="KW-0811">Translocation</keyword>
<keyword evidence="9" id="KW-0509">mRNA transport</keyword>
<dbReference type="EMBL" id="JRES01001317">
    <property type="protein sequence ID" value="KNC23662.1"/>
    <property type="molecule type" value="Genomic_DNA"/>
</dbReference>
<dbReference type="OMA" id="FWKVQIK"/>
<dbReference type="PROSITE" id="PS50294">
    <property type="entry name" value="WD_REPEATS_REGION"/>
    <property type="match status" value="1"/>
</dbReference>
<dbReference type="GO" id="GO:0000776">
    <property type="term" value="C:kinetochore"/>
    <property type="evidence" value="ECO:0007669"/>
    <property type="project" value="UniProtKB-KW"/>
</dbReference>
<proteinExistence type="predicted"/>
<dbReference type="GO" id="GO:0051301">
    <property type="term" value="P:cell division"/>
    <property type="evidence" value="ECO:0007669"/>
    <property type="project" value="UniProtKB-KW"/>
</dbReference>
<keyword evidence="8" id="KW-0498">Mitosis</keyword>
<comment type="caution">
    <text evidence="23">The sequence shown here is derived from an EMBL/GenBank/DDBJ whole genome shotgun (WGS) entry which is preliminary data.</text>
</comment>
<reference evidence="23 24" key="1">
    <citation type="journal article" date="2015" name="Nat. Commun.">
        <title>Lucilia cuprina genome unlocks parasitic fly biology to underpin future interventions.</title>
        <authorList>
            <person name="Anstead C.A."/>
            <person name="Korhonen P.K."/>
            <person name="Young N.D."/>
            <person name="Hall R.S."/>
            <person name="Jex A.R."/>
            <person name="Murali S.C."/>
            <person name="Hughes D.S."/>
            <person name="Lee S.F."/>
            <person name="Perry T."/>
            <person name="Stroehlein A.J."/>
            <person name="Ansell B.R."/>
            <person name="Breugelmans B."/>
            <person name="Hofmann A."/>
            <person name="Qu J."/>
            <person name="Dugan S."/>
            <person name="Lee S.L."/>
            <person name="Chao H."/>
            <person name="Dinh H."/>
            <person name="Han Y."/>
            <person name="Doddapaneni H.V."/>
            <person name="Worley K.C."/>
            <person name="Muzny D.M."/>
            <person name="Ioannidis P."/>
            <person name="Waterhouse R.M."/>
            <person name="Zdobnov E.M."/>
            <person name="James P.J."/>
            <person name="Bagnall N.H."/>
            <person name="Kotze A.C."/>
            <person name="Gibbs R.A."/>
            <person name="Richards S."/>
            <person name="Batterham P."/>
            <person name="Gasser R.B."/>
        </authorList>
    </citation>
    <scope>NUCLEOTIDE SEQUENCE [LARGE SCALE GENOMIC DNA]</scope>
    <source>
        <strain evidence="23 24">LS</strain>
        <tissue evidence="23">Full body</tissue>
    </source>
</reference>
<keyword evidence="16" id="KW-0131">Cell cycle</keyword>
<evidence type="ECO:0000256" key="9">
    <source>
        <dbReference type="ARBA" id="ARBA00022816"/>
    </source>
</evidence>
<keyword evidence="6" id="KW-0132">Cell division</keyword>
<evidence type="ECO:0000256" key="15">
    <source>
        <dbReference type="ARBA" id="ARBA00023242"/>
    </source>
</evidence>
<accession>A0A0L0BUD9</accession>
<evidence type="ECO:0000256" key="19">
    <source>
        <dbReference type="ARBA" id="ARBA00062724"/>
    </source>
</evidence>
<dbReference type="GO" id="GO:0051028">
    <property type="term" value="P:mRNA transport"/>
    <property type="evidence" value="ECO:0007669"/>
    <property type="project" value="UniProtKB-KW"/>
</dbReference>